<evidence type="ECO:0000313" key="2">
    <source>
        <dbReference type="Proteomes" id="UP000214720"/>
    </source>
</evidence>
<protein>
    <submittedName>
        <fullName evidence="1">Uncharacterized protein</fullName>
    </submittedName>
</protein>
<dbReference type="Proteomes" id="UP000214720">
    <property type="component" value="Unassembled WGS sequence"/>
</dbReference>
<accession>A0A226X7X6</accession>
<gene>
    <name evidence="1" type="ORF">BSU04_06375</name>
</gene>
<reference evidence="2" key="1">
    <citation type="submission" date="2017-01" db="EMBL/GenBank/DDBJ databases">
        <title>Genome Analysis of Deinococcus marmoris KOPRI26562.</title>
        <authorList>
            <person name="Kim J.H."/>
            <person name="Oh H.-M."/>
        </authorList>
    </citation>
    <scope>NUCLEOTIDE SEQUENCE [LARGE SCALE GENOMIC DNA]</scope>
    <source>
        <strain evidence="2">PAMC 26633</strain>
    </source>
</reference>
<name>A0A226X7X6_CABSO</name>
<sequence>MCALCVVLFIRGAHPHVERPEGDARDDGTDMTVGGLTVARVHGADRGNS</sequence>
<dbReference type="EMBL" id="MTHB01000036">
    <property type="protein sequence ID" value="OXC79554.1"/>
    <property type="molecule type" value="Genomic_DNA"/>
</dbReference>
<proteinExistence type="predicted"/>
<evidence type="ECO:0000313" key="1">
    <source>
        <dbReference type="EMBL" id="OXC79554.1"/>
    </source>
</evidence>
<dbReference type="AlphaFoldDB" id="A0A226X7X6"/>
<organism evidence="1 2">
    <name type="scientific">Caballeronia sordidicola</name>
    <name type="common">Burkholderia sordidicola</name>
    <dbReference type="NCBI Taxonomy" id="196367"/>
    <lineage>
        <taxon>Bacteria</taxon>
        <taxon>Pseudomonadati</taxon>
        <taxon>Pseudomonadota</taxon>
        <taxon>Betaproteobacteria</taxon>
        <taxon>Burkholderiales</taxon>
        <taxon>Burkholderiaceae</taxon>
        <taxon>Caballeronia</taxon>
    </lineage>
</organism>
<comment type="caution">
    <text evidence="1">The sequence shown here is derived from an EMBL/GenBank/DDBJ whole genome shotgun (WGS) entry which is preliminary data.</text>
</comment>